<gene>
    <name evidence="1" type="ORF">PHMEG_00011435</name>
</gene>
<proteinExistence type="predicted"/>
<sequence>MALQVENQAALKQLDGEGASAKAKHIDVRIKFVGDYTKRGTLKPGYLEDEKMPADLLTKALEASILSTLRSKIELH</sequence>
<evidence type="ECO:0000313" key="2">
    <source>
        <dbReference type="Proteomes" id="UP000198211"/>
    </source>
</evidence>
<reference evidence="2" key="1">
    <citation type="submission" date="2017-03" db="EMBL/GenBank/DDBJ databases">
        <title>Phytopthora megakarya and P. palmivora, two closely related causual agents of cacao black pod achieved similar genome size and gene model numbers by different mechanisms.</title>
        <authorList>
            <person name="Ali S."/>
            <person name="Shao J."/>
            <person name="Larry D.J."/>
            <person name="Kronmiller B."/>
            <person name="Shen D."/>
            <person name="Strem M.D."/>
            <person name="Melnick R.L."/>
            <person name="Guiltinan M.J."/>
            <person name="Tyler B.M."/>
            <person name="Meinhardt L.W."/>
            <person name="Bailey B.A."/>
        </authorList>
    </citation>
    <scope>NUCLEOTIDE SEQUENCE [LARGE SCALE GENOMIC DNA]</scope>
    <source>
        <strain evidence="2">zdho120</strain>
    </source>
</reference>
<organism evidence="1 2">
    <name type="scientific">Phytophthora megakarya</name>
    <dbReference type="NCBI Taxonomy" id="4795"/>
    <lineage>
        <taxon>Eukaryota</taxon>
        <taxon>Sar</taxon>
        <taxon>Stramenopiles</taxon>
        <taxon>Oomycota</taxon>
        <taxon>Peronosporomycetes</taxon>
        <taxon>Peronosporales</taxon>
        <taxon>Peronosporaceae</taxon>
        <taxon>Phytophthora</taxon>
    </lineage>
</organism>
<dbReference type="AlphaFoldDB" id="A0A225WBK2"/>
<dbReference type="EMBL" id="NBNE01001214">
    <property type="protein sequence ID" value="OWZ15005.1"/>
    <property type="molecule type" value="Genomic_DNA"/>
</dbReference>
<comment type="caution">
    <text evidence="1">The sequence shown here is derived from an EMBL/GenBank/DDBJ whole genome shotgun (WGS) entry which is preliminary data.</text>
</comment>
<dbReference type="Proteomes" id="UP000198211">
    <property type="component" value="Unassembled WGS sequence"/>
</dbReference>
<dbReference type="OrthoDB" id="94889at2759"/>
<accession>A0A225WBK2</accession>
<name>A0A225WBK2_9STRA</name>
<protein>
    <submittedName>
        <fullName evidence="1">Polyprotein</fullName>
    </submittedName>
</protein>
<keyword evidence="2" id="KW-1185">Reference proteome</keyword>
<evidence type="ECO:0000313" key="1">
    <source>
        <dbReference type="EMBL" id="OWZ15005.1"/>
    </source>
</evidence>